<feature type="transmembrane region" description="Helical" evidence="1">
    <location>
        <begin position="143"/>
        <end position="159"/>
    </location>
</feature>
<feature type="transmembrane region" description="Helical" evidence="1">
    <location>
        <begin position="73"/>
        <end position="93"/>
    </location>
</feature>
<evidence type="ECO:0000313" key="2">
    <source>
        <dbReference type="EMBL" id="UTW05049.1"/>
    </source>
</evidence>
<dbReference type="Pfam" id="PF06961">
    <property type="entry name" value="DUF1294"/>
    <property type="match status" value="1"/>
</dbReference>
<evidence type="ECO:0000313" key="3">
    <source>
        <dbReference type="Proteomes" id="UP001059950"/>
    </source>
</evidence>
<keyword evidence="1" id="KW-0812">Transmembrane</keyword>
<feature type="transmembrane region" description="Helical" evidence="1">
    <location>
        <begin position="37"/>
        <end position="61"/>
    </location>
</feature>
<name>A0ABY5GZ58_9GAMM</name>
<feature type="transmembrane region" description="Helical" evidence="1">
    <location>
        <begin position="6"/>
        <end position="30"/>
    </location>
</feature>
<gene>
    <name evidence="2" type="ORF">KDX31_08645</name>
</gene>
<organism evidence="2 3">
    <name type="scientific">Amphritea atlantica</name>
    <dbReference type="NCBI Taxonomy" id="355243"/>
    <lineage>
        <taxon>Bacteria</taxon>
        <taxon>Pseudomonadati</taxon>
        <taxon>Pseudomonadota</taxon>
        <taxon>Gammaproteobacteria</taxon>
        <taxon>Oceanospirillales</taxon>
        <taxon>Oceanospirillaceae</taxon>
        <taxon>Amphritea</taxon>
    </lineage>
</organism>
<sequence>MNSEQSALLMQIVAGLSQVLILWGILWLTLRVLCSGLVAIWLTNGLILTGIIAALITHLGFELNLYDRLDSRGVLITGIMALNLVVVPLFYWLDKRKARLQSVIRIPETVLHGLSFMGGAGSALIAQKRFHHKTAKQGFRRKTWGALILNGALFYGLLFI</sequence>
<dbReference type="InterPro" id="IPR010718">
    <property type="entry name" value="DUF1294"/>
</dbReference>
<dbReference type="EMBL" id="CP073344">
    <property type="protein sequence ID" value="UTW05049.1"/>
    <property type="molecule type" value="Genomic_DNA"/>
</dbReference>
<protein>
    <submittedName>
        <fullName evidence="2">DUF1294 domain-containing protein</fullName>
    </submittedName>
</protein>
<accession>A0ABY5GZ58</accession>
<keyword evidence="1" id="KW-1133">Transmembrane helix</keyword>
<dbReference type="Proteomes" id="UP001059950">
    <property type="component" value="Chromosome"/>
</dbReference>
<keyword evidence="1" id="KW-0472">Membrane</keyword>
<reference evidence="2" key="1">
    <citation type="submission" date="2021-04" db="EMBL/GenBank/DDBJ databases">
        <title>Oceanospirillales bacteria with DddD are important DMSP degraders in coastal seawater.</title>
        <authorList>
            <person name="Liu J."/>
        </authorList>
    </citation>
    <scope>NUCLEOTIDE SEQUENCE</scope>
    <source>
        <strain evidence="2">GY6</strain>
    </source>
</reference>
<keyword evidence="3" id="KW-1185">Reference proteome</keyword>
<proteinExistence type="predicted"/>
<evidence type="ECO:0000256" key="1">
    <source>
        <dbReference type="SAM" id="Phobius"/>
    </source>
</evidence>